<dbReference type="InterPro" id="IPR005647">
    <property type="entry name" value="Mnd1"/>
</dbReference>
<keyword evidence="12" id="KW-1185">Reference proteome</keyword>
<evidence type="ECO:0000313" key="12">
    <source>
        <dbReference type="Proteomes" id="UP000605846"/>
    </source>
</evidence>
<feature type="domain" description="Leucine zipper with capping helix" evidence="10">
    <location>
        <begin position="155"/>
        <end position="206"/>
    </location>
</feature>
<evidence type="ECO:0000256" key="8">
    <source>
        <dbReference type="SAM" id="Coils"/>
    </source>
</evidence>
<reference evidence="11" key="1">
    <citation type="submission" date="2020-01" db="EMBL/GenBank/DDBJ databases">
        <title>Genome Sequencing of Three Apophysomyces-Like Fungal Strains Confirms a Novel Fungal Genus in the Mucoromycota with divergent Burkholderia-like Endosymbiotic Bacteria.</title>
        <authorList>
            <person name="Stajich J.E."/>
            <person name="Macias A.M."/>
            <person name="Carter-House D."/>
            <person name="Lovett B."/>
            <person name="Kasson L.R."/>
            <person name="Berry K."/>
            <person name="Grigoriev I."/>
            <person name="Chang Y."/>
            <person name="Spatafora J."/>
            <person name="Kasson M.T."/>
        </authorList>
    </citation>
    <scope>NUCLEOTIDE SEQUENCE</scope>
    <source>
        <strain evidence="11">NRRL A-21654</strain>
    </source>
</reference>
<comment type="similarity">
    <text evidence="2 7">Belongs to the MND1 family.</text>
</comment>
<proteinExistence type="inferred from homology"/>
<feature type="coiled-coil region" evidence="8">
    <location>
        <begin position="82"/>
        <end position="150"/>
    </location>
</feature>
<keyword evidence="5 7" id="KW-0539">Nucleus</keyword>
<gene>
    <name evidence="11" type="primary">MND1</name>
    <name evidence="11" type="ORF">EC973_005825</name>
</gene>
<feature type="domain" description="Mnd1 HTH" evidence="9">
    <location>
        <begin position="20"/>
        <end position="78"/>
    </location>
</feature>
<dbReference type="Pfam" id="PF18517">
    <property type="entry name" value="LZ3wCH"/>
    <property type="match status" value="1"/>
</dbReference>
<dbReference type="InterPro" id="IPR040453">
    <property type="entry name" value="Mnd1_HTH"/>
</dbReference>
<name>A0A8H7BP29_9FUNG</name>
<evidence type="ECO:0000256" key="2">
    <source>
        <dbReference type="ARBA" id="ARBA00005981"/>
    </source>
</evidence>
<evidence type="ECO:0000313" key="11">
    <source>
        <dbReference type="EMBL" id="KAF7728598.1"/>
    </source>
</evidence>
<dbReference type="OrthoDB" id="273345at2759"/>
<dbReference type="Gene3D" id="1.10.10.10">
    <property type="entry name" value="Winged helix-like DNA-binding domain superfamily/Winged helix DNA-binding domain"/>
    <property type="match status" value="1"/>
</dbReference>
<evidence type="ECO:0000259" key="9">
    <source>
        <dbReference type="Pfam" id="PF03962"/>
    </source>
</evidence>
<dbReference type="GO" id="GO:0007131">
    <property type="term" value="P:reciprocal meiotic recombination"/>
    <property type="evidence" value="ECO:0007669"/>
    <property type="project" value="InterPro"/>
</dbReference>
<accession>A0A8H7BP29</accession>
<evidence type="ECO:0000256" key="7">
    <source>
        <dbReference type="PIRNR" id="PIRNR026991"/>
    </source>
</evidence>
<evidence type="ECO:0000256" key="5">
    <source>
        <dbReference type="ARBA" id="ARBA00023242"/>
    </source>
</evidence>
<sequence length="208" mass="24005">MDCDQQSRKGVSAEEKRKRLEKHFHETSDVFQLKEIEKIAPKKGIVAQSVKEVLTSLVDDGLVTTDKIGNSTYYWSFPSTAIQHKRNRLEDLKNKIKQEEEKKKMLEDAIVDAKIGREPSEEREEVLKELRQAQETERALSLALQEYKDKDPAMFAAKEKAAMVAKEAANRWTENIWTIQSYCVNQFGMDRKAFNQSFGLSEDFDTLP</sequence>
<keyword evidence="4" id="KW-0233">DNA recombination</keyword>
<dbReference type="InterPro" id="IPR040661">
    <property type="entry name" value="LZ3wCH"/>
</dbReference>
<comment type="caution">
    <text evidence="11">The sequence shown here is derived from an EMBL/GenBank/DDBJ whole genome shotgun (WGS) entry which is preliminary data.</text>
</comment>
<comment type="function">
    <text evidence="7">Required for proper homologous chromosome pairing and efficient cross-over and intragenic recombination during meiosis.</text>
</comment>
<dbReference type="GO" id="GO:0005634">
    <property type="term" value="C:nucleus"/>
    <property type="evidence" value="ECO:0007669"/>
    <property type="project" value="UniProtKB-SubCell"/>
</dbReference>
<organism evidence="11 12">
    <name type="scientific">Apophysomyces ossiformis</name>
    <dbReference type="NCBI Taxonomy" id="679940"/>
    <lineage>
        <taxon>Eukaryota</taxon>
        <taxon>Fungi</taxon>
        <taxon>Fungi incertae sedis</taxon>
        <taxon>Mucoromycota</taxon>
        <taxon>Mucoromycotina</taxon>
        <taxon>Mucoromycetes</taxon>
        <taxon>Mucorales</taxon>
        <taxon>Mucorineae</taxon>
        <taxon>Mucoraceae</taxon>
        <taxon>Apophysomyces</taxon>
    </lineage>
</organism>
<dbReference type="PANTHER" id="PTHR31398">
    <property type="entry name" value="MEIOTIC NUCLEAR DIVISION PROTEIN 1 HOMOLOG"/>
    <property type="match status" value="1"/>
</dbReference>
<protein>
    <recommendedName>
        <fullName evidence="7">Meiotic nuclear division protein 1</fullName>
    </recommendedName>
</protein>
<evidence type="ECO:0000256" key="3">
    <source>
        <dbReference type="ARBA" id="ARBA00023054"/>
    </source>
</evidence>
<dbReference type="GO" id="GO:0003690">
    <property type="term" value="F:double-stranded DNA binding"/>
    <property type="evidence" value="ECO:0007669"/>
    <property type="project" value="InterPro"/>
</dbReference>
<dbReference type="PIRSF" id="PIRSF026991">
    <property type="entry name" value="Mnd1"/>
    <property type="match status" value="1"/>
</dbReference>
<dbReference type="EMBL" id="JABAYA010000034">
    <property type="protein sequence ID" value="KAF7728598.1"/>
    <property type="molecule type" value="Genomic_DNA"/>
</dbReference>
<comment type="subcellular location">
    <subcellularLocation>
        <location evidence="1 7">Nucleus</location>
    </subcellularLocation>
</comment>
<evidence type="ECO:0000259" key="10">
    <source>
        <dbReference type="Pfam" id="PF18517"/>
    </source>
</evidence>
<evidence type="ECO:0000256" key="1">
    <source>
        <dbReference type="ARBA" id="ARBA00004123"/>
    </source>
</evidence>
<evidence type="ECO:0000256" key="4">
    <source>
        <dbReference type="ARBA" id="ARBA00023172"/>
    </source>
</evidence>
<dbReference type="Pfam" id="PF03962">
    <property type="entry name" value="Mnd1"/>
    <property type="match status" value="1"/>
</dbReference>
<keyword evidence="6" id="KW-0469">Meiosis</keyword>
<dbReference type="InterPro" id="IPR036388">
    <property type="entry name" value="WH-like_DNA-bd_sf"/>
</dbReference>
<dbReference type="Proteomes" id="UP000605846">
    <property type="component" value="Unassembled WGS sequence"/>
</dbReference>
<keyword evidence="3 8" id="KW-0175">Coiled coil</keyword>
<evidence type="ECO:0000256" key="6">
    <source>
        <dbReference type="ARBA" id="ARBA00023254"/>
    </source>
</evidence>
<dbReference type="PANTHER" id="PTHR31398:SF0">
    <property type="entry name" value="MEIOTIC NUCLEAR DIVISION PROTEIN 1 HOMOLOG"/>
    <property type="match status" value="1"/>
</dbReference>
<dbReference type="AlphaFoldDB" id="A0A8H7BP29"/>